<feature type="transmembrane region" description="Helical" evidence="5">
    <location>
        <begin position="47"/>
        <end position="65"/>
    </location>
</feature>
<keyword evidence="8" id="KW-1185">Reference proteome</keyword>
<evidence type="ECO:0000256" key="5">
    <source>
        <dbReference type="SAM" id="Phobius"/>
    </source>
</evidence>
<evidence type="ECO:0000259" key="6">
    <source>
        <dbReference type="PROSITE" id="PS50850"/>
    </source>
</evidence>
<keyword evidence="4 5" id="KW-0472">Membrane</keyword>
<dbReference type="InterPro" id="IPR020846">
    <property type="entry name" value="MFS_dom"/>
</dbReference>
<dbReference type="PROSITE" id="PS50850">
    <property type="entry name" value="MFS"/>
    <property type="match status" value="1"/>
</dbReference>
<evidence type="ECO:0000256" key="1">
    <source>
        <dbReference type="ARBA" id="ARBA00004651"/>
    </source>
</evidence>
<feature type="transmembrane region" description="Helical" evidence="5">
    <location>
        <begin position="234"/>
        <end position="254"/>
    </location>
</feature>
<keyword evidence="2 5" id="KW-0812">Transmembrane</keyword>
<dbReference type="Pfam" id="PF07690">
    <property type="entry name" value="MFS_1"/>
    <property type="match status" value="1"/>
</dbReference>
<dbReference type="PANTHER" id="PTHR42718">
    <property type="entry name" value="MAJOR FACILITATOR SUPERFAMILY MULTIDRUG TRANSPORTER MFSC"/>
    <property type="match status" value="1"/>
</dbReference>
<sequence>MSTHQRWTLALASVASLMVGLDALVVTTALNTIRVRLGASLEALGWTLHSYTLALAVLLLTAAALGDRFGRRRMLVAGLGLFTAASGACALCTDIGWLVAARTVQGVGAAMIMPAAFALVGVAFPPAQRGRAMGIFAGVLGLAILGGPVVGGAVVQGLTWQWIFWLNMPIGVALIPLVRRFVAESTGPAGGLDLVGVLLSGAGAAMPAIQNAAISAVGPESIGIASGVYNATRQLGGSLGIAVTSAVFTATGGYGSTMLVQHGFRAAVLAAAASAGLGALAGLGVVVRQHRPAPAVEPVAATA</sequence>
<dbReference type="PANTHER" id="PTHR42718:SF42">
    <property type="entry name" value="EXPORT PROTEIN"/>
    <property type="match status" value="1"/>
</dbReference>
<dbReference type="Proteomes" id="UP000267164">
    <property type="component" value="Chromosome"/>
</dbReference>
<dbReference type="GO" id="GO:0022857">
    <property type="term" value="F:transmembrane transporter activity"/>
    <property type="evidence" value="ECO:0007669"/>
    <property type="project" value="InterPro"/>
</dbReference>
<dbReference type="EMBL" id="CP032568">
    <property type="protein sequence ID" value="AYF72590.1"/>
    <property type="molecule type" value="Genomic_DNA"/>
</dbReference>
<dbReference type="Gene3D" id="1.20.1720.10">
    <property type="entry name" value="Multidrug resistance protein D"/>
    <property type="match status" value="1"/>
</dbReference>
<feature type="domain" description="Major facilitator superfamily (MFS) profile" evidence="6">
    <location>
        <begin position="8"/>
        <end position="303"/>
    </location>
</feature>
<dbReference type="OrthoDB" id="9781469at2"/>
<evidence type="ECO:0000256" key="4">
    <source>
        <dbReference type="ARBA" id="ARBA00023136"/>
    </source>
</evidence>
<feature type="transmembrane region" description="Helical" evidence="5">
    <location>
        <begin position="136"/>
        <end position="156"/>
    </location>
</feature>
<reference evidence="7 8" key="1">
    <citation type="submission" date="2018-09" db="EMBL/GenBank/DDBJ databases">
        <title>Nocardia yunnanensis sp. nov., an actinomycete isolated from a soil sample.</title>
        <authorList>
            <person name="Zhang J."/>
        </authorList>
    </citation>
    <scope>NUCLEOTIDE SEQUENCE [LARGE SCALE GENOMIC DNA]</scope>
    <source>
        <strain evidence="7 8">CFHS0054</strain>
    </source>
</reference>
<accession>A0A386Z4M9</accession>
<organism evidence="7 8">
    <name type="scientific">Nocardia yunnanensis</name>
    <dbReference type="NCBI Taxonomy" id="2382165"/>
    <lineage>
        <taxon>Bacteria</taxon>
        <taxon>Bacillati</taxon>
        <taxon>Actinomycetota</taxon>
        <taxon>Actinomycetes</taxon>
        <taxon>Mycobacteriales</taxon>
        <taxon>Nocardiaceae</taxon>
        <taxon>Nocardia</taxon>
    </lineage>
</organism>
<name>A0A386Z4M9_9NOCA</name>
<dbReference type="SUPFAM" id="SSF103473">
    <property type="entry name" value="MFS general substrate transporter"/>
    <property type="match status" value="2"/>
</dbReference>
<comment type="subcellular location">
    <subcellularLocation>
        <location evidence="1">Cell membrane</location>
        <topology evidence="1">Multi-pass membrane protein</topology>
    </subcellularLocation>
</comment>
<evidence type="ECO:0000313" key="7">
    <source>
        <dbReference type="EMBL" id="AYF72590.1"/>
    </source>
</evidence>
<dbReference type="InterPro" id="IPR011701">
    <property type="entry name" value="MFS"/>
</dbReference>
<evidence type="ECO:0000256" key="3">
    <source>
        <dbReference type="ARBA" id="ARBA00022989"/>
    </source>
</evidence>
<feature type="transmembrane region" description="Helical" evidence="5">
    <location>
        <begin position="162"/>
        <end position="182"/>
    </location>
</feature>
<dbReference type="AlphaFoldDB" id="A0A386Z4M9"/>
<dbReference type="InterPro" id="IPR036259">
    <property type="entry name" value="MFS_trans_sf"/>
</dbReference>
<feature type="transmembrane region" description="Helical" evidence="5">
    <location>
        <begin position="77"/>
        <end position="100"/>
    </location>
</feature>
<protein>
    <submittedName>
        <fullName evidence="7">MFS transporter</fullName>
    </submittedName>
</protein>
<keyword evidence="3 5" id="KW-1133">Transmembrane helix</keyword>
<evidence type="ECO:0000256" key="2">
    <source>
        <dbReference type="ARBA" id="ARBA00022692"/>
    </source>
</evidence>
<evidence type="ECO:0000313" key="8">
    <source>
        <dbReference type="Proteomes" id="UP000267164"/>
    </source>
</evidence>
<feature type="transmembrane region" description="Helical" evidence="5">
    <location>
        <begin position="266"/>
        <end position="287"/>
    </location>
</feature>
<dbReference type="KEGG" id="nyu:D7D52_00395"/>
<feature type="transmembrane region" description="Helical" evidence="5">
    <location>
        <begin position="106"/>
        <end position="124"/>
    </location>
</feature>
<gene>
    <name evidence="7" type="ORF">D7D52_00395</name>
</gene>
<dbReference type="RefSeq" id="WP_120734537.1">
    <property type="nucleotide sequence ID" value="NZ_CP032568.1"/>
</dbReference>
<dbReference type="GO" id="GO:0005886">
    <property type="term" value="C:plasma membrane"/>
    <property type="evidence" value="ECO:0007669"/>
    <property type="project" value="UniProtKB-SubCell"/>
</dbReference>
<proteinExistence type="predicted"/>